<keyword evidence="3" id="KW-1185">Reference proteome</keyword>
<feature type="compositionally biased region" description="Polar residues" evidence="1">
    <location>
        <begin position="123"/>
        <end position="134"/>
    </location>
</feature>
<dbReference type="AlphaFoldDB" id="A0A5B7GFX1"/>
<accession>A0A5B7GFX1</accession>
<feature type="region of interest" description="Disordered" evidence="1">
    <location>
        <begin position="119"/>
        <end position="141"/>
    </location>
</feature>
<organism evidence="2 3">
    <name type="scientific">Portunus trituberculatus</name>
    <name type="common">Swimming crab</name>
    <name type="synonym">Neptunus trituberculatus</name>
    <dbReference type="NCBI Taxonomy" id="210409"/>
    <lineage>
        <taxon>Eukaryota</taxon>
        <taxon>Metazoa</taxon>
        <taxon>Ecdysozoa</taxon>
        <taxon>Arthropoda</taxon>
        <taxon>Crustacea</taxon>
        <taxon>Multicrustacea</taxon>
        <taxon>Malacostraca</taxon>
        <taxon>Eumalacostraca</taxon>
        <taxon>Eucarida</taxon>
        <taxon>Decapoda</taxon>
        <taxon>Pleocyemata</taxon>
        <taxon>Brachyura</taxon>
        <taxon>Eubrachyura</taxon>
        <taxon>Portunoidea</taxon>
        <taxon>Portunidae</taxon>
        <taxon>Portuninae</taxon>
        <taxon>Portunus</taxon>
    </lineage>
</organism>
<reference evidence="2 3" key="1">
    <citation type="submission" date="2019-05" db="EMBL/GenBank/DDBJ databases">
        <title>Another draft genome of Portunus trituberculatus and its Hox gene families provides insights of decapod evolution.</title>
        <authorList>
            <person name="Jeong J.-H."/>
            <person name="Song I."/>
            <person name="Kim S."/>
            <person name="Choi T."/>
            <person name="Kim D."/>
            <person name="Ryu S."/>
            <person name="Kim W."/>
        </authorList>
    </citation>
    <scope>NUCLEOTIDE SEQUENCE [LARGE SCALE GENOMIC DNA]</scope>
    <source>
        <tissue evidence="2">Muscle</tissue>
    </source>
</reference>
<proteinExistence type="predicted"/>
<comment type="caution">
    <text evidence="2">The sequence shown here is derived from an EMBL/GenBank/DDBJ whole genome shotgun (WGS) entry which is preliminary data.</text>
</comment>
<evidence type="ECO:0000313" key="3">
    <source>
        <dbReference type="Proteomes" id="UP000324222"/>
    </source>
</evidence>
<sequence>MTREEARRHGNMDAIVKPGVRSSWVTERSVTRSRAGEGRMLCKARQGAGGRACDVWRDWYMRAAREEQDREGEGRGRGREGGEGRQTGLRVGQEAQSDVVHRSSLVIIRCTLVSSLPAPTLEFTPSRNAPSSVKQGEVKEP</sequence>
<dbReference type="Proteomes" id="UP000324222">
    <property type="component" value="Unassembled WGS sequence"/>
</dbReference>
<dbReference type="EMBL" id="VSRR010015124">
    <property type="protein sequence ID" value="MPC57832.1"/>
    <property type="molecule type" value="Genomic_DNA"/>
</dbReference>
<protein>
    <submittedName>
        <fullName evidence="2">Uncharacterized protein</fullName>
    </submittedName>
</protein>
<feature type="compositionally biased region" description="Basic and acidic residues" evidence="1">
    <location>
        <begin position="65"/>
        <end position="83"/>
    </location>
</feature>
<name>A0A5B7GFX1_PORTR</name>
<evidence type="ECO:0000256" key="1">
    <source>
        <dbReference type="SAM" id="MobiDB-lite"/>
    </source>
</evidence>
<evidence type="ECO:0000313" key="2">
    <source>
        <dbReference type="EMBL" id="MPC57832.1"/>
    </source>
</evidence>
<gene>
    <name evidence="2" type="ORF">E2C01_051820</name>
</gene>
<feature type="region of interest" description="Disordered" evidence="1">
    <location>
        <begin position="65"/>
        <end position="96"/>
    </location>
</feature>